<dbReference type="InterPro" id="IPR000884">
    <property type="entry name" value="TSP1_rpt"/>
</dbReference>
<dbReference type="PANTHER" id="PTHR24258:SF116">
    <property type="entry name" value="FI16631P1-RELATED"/>
    <property type="match status" value="1"/>
</dbReference>
<dbReference type="PRINTS" id="PR00722">
    <property type="entry name" value="CHYMOTRYPSIN"/>
</dbReference>
<keyword evidence="3" id="KW-0732">Signal</keyword>
<keyword evidence="5" id="KW-0325">Glycoprotein</keyword>
<dbReference type="SMART" id="SM00020">
    <property type="entry name" value="Tryp_SPc"/>
    <property type="match status" value="1"/>
</dbReference>
<dbReference type="FunFam" id="2.40.10.10:FF:000068">
    <property type="entry name" value="transmembrane protease serine 2"/>
    <property type="match status" value="1"/>
</dbReference>
<feature type="non-terminal residue" evidence="6">
    <location>
        <position position="562"/>
    </location>
</feature>
<dbReference type="PROSITE" id="PS50092">
    <property type="entry name" value="TSP1"/>
    <property type="match status" value="1"/>
</dbReference>
<dbReference type="SMART" id="SM00209">
    <property type="entry name" value="TSP1"/>
    <property type="match status" value="2"/>
</dbReference>
<sequence length="562" mass="63203">KKYRRLITIFLINTFLLVKSQQNTTCKNGWKKLQDPTRQCINKRCPNTYKCIKNECCRYKSLADCIPDMKSTYEPWPCRGGGSKRCDEGYECVTGPQLTYTACCRLGKCIDENGVEHRPGAKWTSVYDKCNTCTCVNGKSECTDKKGCKVCRLKGQINGDRKNGRKRGKKLKRGETYMDGCKNCTCISKHVSHCKGPCEGADAKAELSPFTPCLKSSGCSVRARVRQCKGVGECLEKKIETEICNSENCQKPGTRKVESTSIVIGGFEAEPNNWRWMVYLFPSRCGGTIISPRHILTAAHCVFTVFGMMYETISVSAGRHDLEKDELDTKQDRTVNKSNFIVHEKWNDAYFNNDIAILVLDEPLELNEATVPILLPKSEKMNIKKILCQIIGWGMTGNNRFSNVLLEVRMKLKACKLPPSLASRVQPESMFCAHMNNRDSCMGDSGGPFMCRHRDNKWVQYGLVSWGPATCGDYSGVYTKLTNYIDWINDKISTDGDWGMFSDWTKCSVSCGGGYQTRIRVCNKPKPIANGKCLGEIGEKKVDPDTGEIVDVQERECNKKKC</sequence>
<evidence type="ECO:0000256" key="3">
    <source>
        <dbReference type="ARBA" id="ARBA00022729"/>
    </source>
</evidence>
<dbReference type="PROSITE" id="PS00134">
    <property type="entry name" value="TRYPSIN_HIS"/>
    <property type="match status" value="1"/>
</dbReference>
<keyword evidence="7" id="KW-1185">Reference proteome</keyword>
<dbReference type="GO" id="GO:0005576">
    <property type="term" value="C:extracellular region"/>
    <property type="evidence" value="ECO:0007669"/>
    <property type="project" value="UniProtKB-SubCell"/>
</dbReference>
<proteinExistence type="predicted"/>
<protein>
    <submittedName>
        <fullName evidence="6">Uncharacterized protein</fullName>
    </submittedName>
</protein>
<comment type="caution">
    <text evidence="6">The sequence shown here is derived from an EMBL/GenBank/DDBJ whole genome shotgun (WGS) entry which is preliminary data.</text>
</comment>
<accession>A0A8J1TGR2</accession>
<dbReference type="InterPro" id="IPR018114">
    <property type="entry name" value="TRYPSIN_HIS"/>
</dbReference>
<evidence type="ECO:0000313" key="7">
    <source>
        <dbReference type="Proteomes" id="UP000749559"/>
    </source>
</evidence>
<dbReference type="PANTHER" id="PTHR24258">
    <property type="entry name" value="SERINE PROTEASE-RELATED"/>
    <property type="match status" value="1"/>
</dbReference>
<gene>
    <name evidence="6" type="ORF">OFUS_LOCUS26900</name>
</gene>
<dbReference type="GO" id="GO:0004252">
    <property type="term" value="F:serine-type endopeptidase activity"/>
    <property type="evidence" value="ECO:0007669"/>
    <property type="project" value="InterPro"/>
</dbReference>
<dbReference type="InterPro" id="IPR001254">
    <property type="entry name" value="Trypsin_dom"/>
</dbReference>
<comment type="subcellular location">
    <subcellularLocation>
        <location evidence="1">Secreted</location>
    </subcellularLocation>
</comment>
<name>A0A8J1TGR2_OWEFU</name>
<dbReference type="FunFam" id="2.40.10.10:FF:000054">
    <property type="entry name" value="Complement C1r subcomponent"/>
    <property type="match status" value="1"/>
</dbReference>
<reference evidence="6" key="1">
    <citation type="submission" date="2022-03" db="EMBL/GenBank/DDBJ databases">
        <authorList>
            <person name="Martin C."/>
        </authorList>
    </citation>
    <scope>NUCLEOTIDE SEQUENCE</scope>
</reference>
<dbReference type="InterPro" id="IPR043504">
    <property type="entry name" value="Peptidase_S1_PA_chymotrypsin"/>
</dbReference>
<dbReference type="InterPro" id="IPR009003">
    <property type="entry name" value="Peptidase_S1_PA"/>
</dbReference>
<dbReference type="SUPFAM" id="SSF50494">
    <property type="entry name" value="Trypsin-like serine proteases"/>
    <property type="match status" value="1"/>
</dbReference>
<keyword evidence="2" id="KW-0964">Secreted</keyword>
<dbReference type="PROSITE" id="PS50240">
    <property type="entry name" value="TRYPSIN_DOM"/>
    <property type="match status" value="1"/>
</dbReference>
<dbReference type="Gene3D" id="2.40.10.10">
    <property type="entry name" value="Trypsin-like serine proteases"/>
    <property type="match status" value="1"/>
</dbReference>
<dbReference type="OrthoDB" id="6380398at2759"/>
<dbReference type="Pfam" id="PF00089">
    <property type="entry name" value="Trypsin"/>
    <property type="match status" value="1"/>
</dbReference>
<dbReference type="InterPro" id="IPR036383">
    <property type="entry name" value="TSP1_rpt_sf"/>
</dbReference>
<evidence type="ECO:0000256" key="5">
    <source>
        <dbReference type="ARBA" id="ARBA00023180"/>
    </source>
</evidence>
<dbReference type="Proteomes" id="UP000749559">
    <property type="component" value="Unassembled WGS sequence"/>
</dbReference>
<dbReference type="Gene3D" id="2.20.100.10">
    <property type="entry name" value="Thrombospondin type-1 (TSP1) repeat"/>
    <property type="match status" value="1"/>
</dbReference>
<evidence type="ECO:0000256" key="2">
    <source>
        <dbReference type="ARBA" id="ARBA00022525"/>
    </source>
</evidence>
<dbReference type="InterPro" id="IPR001314">
    <property type="entry name" value="Peptidase_S1A"/>
</dbReference>
<dbReference type="Pfam" id="PF00090">
    <property type="entry name" value="TSP_1"/>
    <property type="match status" value="2"/>
</dbReference>
<evidence type="ECO:0000256" key="4">
    <source>
        <dbReference type="ARBA" id="ARBA00023157"/>
    </source>
</evidence>
<dbReference type="AlphaFoldDB" id="A0A8J1TGR2"/>
<organism evidence="6 7">
    <name type="scientific">Owenia fusiformis</name>
    <name type="common">Polychaete worm</name>
    <dbReference type="NCBI Taxonomy" id="6347"/>
    <lineage>
        <taxon>Eukaryota</taxon>
        <taxon>Metazoa</taxon>
        <taxon>Spiralia</taxon>
        <taxon>Lophotrochozoa</taxon>
        <taxon>Annelida</taxon>
        <taxon>Polychaeta</taxon>
        <taxon>Sedentaria</taxon>
        <taxon>Canalipalpata</taxon>
        <taxon>Sabellida</taxon>
        <taxon>Oweniida</taxon>
        <taxon>Oweniidae</taxon>
        <taxon>Owenia</taxon>
    </lineage>
</organism>
<dbReference type="InterPro" id="IPR033116">
    <property type="entry name" value="TRYPSIN_SER"/>
</dbReference>
<dbReference type="FunFam" id="2.20.100.10:FF:000001">
    <property type="entry name" value="semaphorin-5A isoform X1"/>
    <property type="match status" value="1"/>
</dbReference>
<dbReference type="PROSITE" id="PS00135">
    <property type="entry name" value="TRYPSIN_SER"/>
    <property type="match status" value="1"/>
</dbReference>
<evidence type="ECO:0000313" key="6">
    <source>
        <dbReference type="EMBL" id="CAH1803293.1"/>
    </source>
</evidence>
<evidence type="ECO:0000256" key="1">
    <source>
        <dbReference type="ARBA" id="ARBA00004613"/>
    </source>
</evidence>
<dbReference type="GO" id="GO:0006508">
    <property type="term" value="P:proteolysis"/>
    <property type="evidence" value="ECO:0007669"/>
    <property type="project" value="InterPro"/>
</dbReference>
<dbReference type="EMBL" id="CAIIXF020000457">
    <property type="protein sequence ID" value="CAH1803293.1"/>
    <property type="molecule type" value="Genomic_DNA"/>
</dbReference>
<keyword evidence="4" id="KW-1015">Disulfide bond</keyword>
<dbReference type="CDD" id="cd00190">
    <property type="entry name" value="Tryp_SPc"/>
    <property type="match status" value="1"/>
</dbReference>
<dbReference type="SUPFAM" id="SSF82895">
    <property type="entry name" value="TSP-1 type 1 repeat"/>
    <property type="match status" value="1"/>
</dbReference>